<evidence type="ECO:0000256" key="5">
    <source>
        <dbReference type="ARBA" id="ARBA00022840"/>
    </source>
</evidence>
<dbReference type="EMBL" id="CAJNOW010003338">
    <property type="protein sequence ID" value="CAF1378955.1"/>
    <property type="molecule type" value="Genomic_DNA"/>
</dbReference>
<comment type="caution">
    <text evidence="11">The sequence shown here is derived from an EMBL/GenBank/DDBJ whole genome shotgun (WGS) entry which is preliminary data.</text>
</comment>
<dbReference type="GO" id="GO:0005524">
    <property type="term" value="F:ATP binding"/>
    <property type="evidence" value="ECO:0007669"/>
    <property type="project" value="UniProtKB-KW"/>
</dbReference>
<dbReference type="InterPro" id="IPR027417">
    <property type="entry name" value="P-loop_NTPase"/>
</dbReference>
<evidence type="ECO:0000259" key="8">
    <source>
        <dbReference type="PROSITE" id="PS51192"/>
    </source>
</evidence>
<feature type="region of interest" description="Disordered" evidence="7">
    <location>
        <begin position="1"/>
        <end position="21"/>
    </location>
</feature>
<dbReference type="SUPFAM" id="SSF52540">
    <property type="entry name" value="P-loop containing nucleoside triphosphate hydrolases"/>
    <property type="match status" value="3"/>
</dbReference>
<keyword evidence="4" id="KW-0347">Helicase</keyword>
<evidence type="ECO:0000256" key="2">
    <source>
        <dbReference type="ARBA" id="ARBA00022741"/>
    </source>
</evidence>
<dbReference type="AlphaFoldDB" id="A0A815JK51"/>
<dbReference type="PROSITE" id="PS51195">
    <property type="entry name" value="Q_MOTIF"/>
    <property type="match status" value="1"/>
</dbReference>
<evidence type="ECO:0000256" key="3">
    <source>
        <dbReference type="ARBA" id="ARBA00022801"/>
    </source>
</evidence>
<dbReference type="Pfam" id="PF00270">
    <property type="entry name" value="DEAD"/>
    <property type="match status" value="2"/>
</dbReference>
<dbReference type="Gene3D" id="3.40.50.300">
    <property type="entry name" value="P-loop containing nucleotide triphosphate hydrolases"/>
    <property type="match status" value="4"/>
</dbReference>
<evidence type="ECO:0000259" key="9">
    <source>
        <dbReference type="PROSITE" id="PS51194"/>
    </source>
</evidence>
<dbReference type="Pfam" id="PF00271">
    <property type="entry name" value="Helicase_C"/>
    <property type="match status" value="1"/>
</dbReference>
<evidence type="ECO:0000256" key="6">
    <source>
        <dbReference type="PROSITE-ProRule" id="PRU00552"/>
    </source>
</evidence>
<feature type="region of interest" description="Disordered" evidence="7">
    <location>
        <begin position="655"/>
        <end position="777"/>
    </location>
</feature>
<dbReference type="Proteomes" id="UP000663834">
    <property type="component" value="Unassembled WGS sequence"/>
</dbReference>
<dbReference type="GO" id="GO:0003676">
    <property type="term" value="F:nucleic acid binding"/>
    <property type="evidence" value="ECO:0007669"/>
    <property type="project" value="InterPro"/>
</dbReference>
<keyword evidence="2" id="KW-0547">Nucleotide-binding</keyword>
<dbReference type="GO" id="GO:0003724">
    <property type="term" value="F:RNA helicase activity"/>
    <property type="evidence" value="ECO:0007669"/>
    <property type="project" value="UniProtKB-EC"/>
</dbReference>
<sequence>MTDANSVELSNENTNQKEKEEINIKSEQKTINPTVSDLDDVQSFCAEFHIKVENAAGIRPWLQFSDTNFSEEVLKQFEESEFDMPTPIQSIAWPILSQNRDLVGIASTGSGKTLAVKEVLKQFEESEFDMPTPIQSIAWPILSQNRDLVGIASTGSGKTLAFILPLVCHIRKQPPLQPDDGPMAIVLAPTRELFILPLVCHIRKQPPLQPDDGPMAIVLAPTRELVQQIHNVAQPYFNMFGIKSLCIIGGDEREKQINEIGEGKEVYICTPGRLEDFLESKITTLYRVNFIVLDEADKMLDLGFETQVRNILADFKTTKSADGEEQQARQQAQISMFSATWPKSIKTLAEDYLTNYVHATVGCLSESHAVNLHIEQIVDFCPNEQQKKQNLFKILDEVCAYAPDRKTIIFVRTRDKVNRLSKDLDQNGYKALLLHGSKSQQLRNEVLKEFRETPNALLLATDVASRGLDVDDVRFVINFDFPTSEAVYIHRIGRTGRSSHCGTAFTFFSNEDARHAPALVHILDEAGATIHPIILQIGRKNGFNKWVANVGIPQYPVYNPDENWPNDNHDNDEDWSNDNYYNNEDLPPTLMSIDLNSFDASQLRAVPVPLLNSNGQPNELDVNTRIKNFQDYKQRCQLLERLSCDSNDGNYSNNQNYYNNYDNHTNNNNRYNGGWSKPGSENHNGRNWNSNNNEWQNKNYDSHQKRSWDNNMPPSNMNKNNQWNGNNNNNHNNYNNGPSNYDQWKPSNQSQPPQPSQPPQQQQQMQQQPQQQQDQQLSDLETNPAIIYAKASSEYHIQYNQYTTALQQAMVAQQSGTPITPQQQQYLITFQQQLQAKQQQLQVMQQAANLQQASILQAAALSAATQNAWNQQANSASQANLSNDLSKSTADAQQNWMQQWVNAGYDASQIAAYQQWYTQMQTAASLAASAALTQPQNSASSYSGMPYSSNNSNQQSATTISAPPTVSSSTASAAQRAYAAYSNRASSS</sequence>
<dbReference type="OrthoDB" id="10037317at2759"/>
<dbReference type="SMART" id="SM00490">
    <property type="entry name" value="HELICc"/>
    <property type="match status" value="1"/>
</dbReference>
<keyword evidence="3" id="KW-0378">Hydrolase</keyword>
<dbReference type="PANTHER" id="PTHR47958">
    <property type="entry name" value="ATP-DEPENDENT RNA HELICASE DBP3"/>
    <property type="match status" value="1"/>
</dbReference>
<name>A0A815JK51_9BILA</name>
<feature type="domain" description="DEAD-box RNA helicase Q" evidence="10">
    <location>
        <begin position="62"/>
        <end position="90"/>
    </location>
</feature>
<feature type="domain" description="Helicase C-terminal" evidence="9">
    <location>
        <begin position="386"/>
        <end position="538"/>
    </location>
</feature>
<feature type="short sequence motif" description="Q motif" evidence="6">
    <location>
        <begin position="62"/>
        <end position="90"/>
    </location>
</feature>
<feature type="region of interest" description="Disordered" evidence="7">
    <location>
        <begin position="939"/>
        <end position="968"/>
    </location>
</feature>
<feature type="compositionally biased region" description="Polar residues" evidence="7">
    <location>
        <begin position="1"/>
        <end position="14"/>
    </location>
</feature>
<evidence type="ECO:0000313" key="12">
    <source>
        <dbReference type="Proteomes" id="UP000663834"/>
    </source>
</evidence>
<dbReference type="CDD" id="cd18787">
    <property type="entry name" value="SF2_C_DEAD"/>
    <property type="match status" value="1"/>
</dbReference>
<proteinExistence type="predicted"/>
<feature type="compositionally biased region" description="Low complexity" evidence="7">
    <location>
        <begin position="655"/>
        <end position="672"/>
    </location>
</feature>
<dbReference type="InterPro" id="IPR011545">
    <property type="entry name" value="DEAD/DEAH_box_helicase_dom"/>
</dbReference>
<dbReference type="InterPro" id="IPR014014">
    <property type="entry name" value="RNA_helicase_DEAD_Q_motif"/>
</dbReference>
<dbReference type="InterPro" id="IPR014001">
    <property type="entry name" value="Helicase_ATP-bd"/>
</dbReference>
<dbReference type="PROSITE" id="PS00039">
    <property type="entry name" value="DEAD_ATP_HELICASE"/>
    <property type="match status" value="1"/>
</dbReference>
<evidence type="ECO:0000259" key="10">
    <source>
        <dbReference type="PROSITE" id="PS51195"/>
    </source>
</evidence>
<reference evidence="11" key="1">
    <citation type="submission" date="2021-02" db="EMBL/GenBank/DDBJ databases">
        <authorList>
            <person name="Nowell W R."/>
        </authorList>
    </citation>
    <scope>NUCLEOTIDE SEQUENCE</scope>
</reference>
<feature type="compositionally biased region" description="Low complexity" evidence="7">
    <location>
        <begin position="759"/>
        <end position="776"/>
    </location>
</feature>
<dbReference type="PROSITE" id="PS51192">
    <property type="entry name" value="HELICASE_ATP_BIND_1"/>
    <property type="match status" value="1"/>
</dbReference>
<organism evidence="11 12">
    <name type="scientific">Rotaria magnacalcarata</name>
    <dbReference type="NCBI Taxonomy" id="392030"/>
    <lineage>
        <taxon>Eukaryota</taxon>
        <taxon>Metazoa</taxon>
        <taxon>Spiralia</taxon>
        <taxon>Gnathifera</taxon>
        <taxon>Rotifera</taxon>
        <taxon>Eurotatoria</taxon>
        <taxon>Bdelloidea</taxon>
        <taxon>Philodinida</taxon>
        <taxon>Philodinidae</taxon>
        <taxon>Rotaria</taxon>
    </lineage>
</organism>
<dbReference type="EC" id="3.6.4.13" evidence="1"/>
<dbReference type="InterPro" id="IPR000629">
    <property type="entry name" value="RNA-helicase_DEAD-box_CS"/>
</dbReference>
<evidence type="ECO:0000256" key="4">
    <source>
        <dbReference type="ARBA" id="ARBA00022806"/>
    </source>
</evidence>
<feature type="compositionally biased region" description="Low complexity" evidence="7">
    <location>
        <begin position="685"/>
        <end position="699"/>
    </location>
</feature>
<evidence type="ECO:0000256" key="1">
    <source>
        <dbReference type="ARBA" id="ARBA00012552"/>
    </source>
</evidence>
<feature type="compositionally biased region" description="Low complexity" evidence="7">
    <location>
        <begin position="710"/>
        <end position="736"/>
    </location>
</feature>
<protein>
    <recommendedName>
        <fullName evidence="1">RNA helicase</fullName>
        <ecNumber evidence="1">3.6.4.13</ecNumber>
    </recommendedName>
</protein>
<gene>
    <name evidence="11" type="ORF">KQP761_LOCUS8612</name>
</gene>
<keyword evidence="5" id="KW-0067">ATP-binding</keyword>
<dbReference type="PROSITE" id="PS51194">
    <property type="entry name" value="HELICASE_CTER"/>
    <property type="match status" value="1"/>
</dbReference>
<evidence type="ECO:0000313" key="11">
    <source>
        <dbReference type="EMBL" id="CAF1378955.1"/>
    </source>
</evidence>
<dbReference type="GO" id="GO:0016787">
    <property type="term" value="F:hydrolase activity"/>
    <property type="evidence" value="ECO:0007669"/>
    <property type="project" value="UniProtKB-KW"/>
</dbReference>
<accession>A0A815JK51</accession>
<feature type="domain" description="Helicase ATP-binding" evidence="8">
    <location>
        <begin position="139"/>
        <end position="359"/>
    </location>
</feature>
<evidence type="ECO:0000256" key="7">
    <source>
        <dbReference type="SAM" id="MobiDB-lite"/>
    </source>
</evidence>
<dbReference type="SMART" id="SM00487">
    <property type="entry name" value="DEXDc"/>
    <property type="match status" value="1"/>
</dbReference>
<dbReference type="InterPro" id="IPR001650">
    <property type="entry name" value="Helicase_C-like"/>
</dbReference>